<accession>A0A0B7AKU3</accession>
<dbReference type="InterPro" id="IPR050392">
    <property type="entry name" value="Collagen/C1q_domain"/>
</dbReference>
<gene>
    <name evidence="4" type="primary">ORF126077</name>
</gene>
<dbReference type="EMBL" id="HACG01034588">
    <property type="protein sequence ID" value="CEK81453.1"/>
    <property type="molecule type" value="Transcribed_RNA"/>
</dbReference>
<name>A0A0B7AKU3_9EUPU</name>
<sequence length="160" mass="17437">LNDLELSFIMLRAISVGIILTVIVGAECTGSVGFTAAISTERTIAINTRVKYDLVYTNDGNGYNATTGVFTAPKGGLHNFQISALVYTSNVILLDLYHNEDYRISIYGNVPNSSAVSVANSINLRLKRGDRVYVTARIPSFLLARTQQFYATFSGVFISP</sequence>
<dbReference type="SMART" id="SM00110">
    <property type="entry name" value="C1Q"/>
    <property type="match status" value="1"/>
</dbReference>
<evidence type="ECO:0000259" key="3">
    <source>
        <dbReference type="PROSITE" id="PS50871"/>
    </source>
</evidence>
<organism evidence="4">
    <name type="scientific">Arion vulgaris</name>
    <dbReference type="NCBI Taxonomy" id="1028688"/>
    <lineage>
        <taxon>Eukaryota</taxon>
        <taxon>Metazoa</taxon>
        <taxon>Spiralia</taxon>
        <taxon>Lophotrochozoa</taxon>
        <taxon>Mollusca</taxon>
        <taxon>Gastropoda</taxon>
        <taxon>Heterobranchia</taxon>
        <taxon>Euthyneura</taxon>
        <taxon>Panpulmonata</taxon>
        <taxon>Eupulmonata</taxon>
        <taxon>Stylommatophora</taxon>
        <taxon>Helicina</taxon>
        <taxon>Arionoidea</taxon>
        <taxon>Arionidae</taxon>
        <taxon>Arion</taxon>
    </lineage>
</organism>
<evidence type="ECO:0000256" key="2">
    <source>
        <dbReference type="ARBA" id="ARBA00022525"/>
    </source>
</evidence>
<dbReference type="PRINTS" id="PR00007">
    <property type="entry name" value="COMPLEMNTC1Q"/>
</dbReference>
<dbReference type="SUPFAM" id="SSF49842">
    <property type="entry name" value="TNF-like"/>
    <property type="match status" value="1"/>
</dbReference>
<proteinExistence type="predicted"/>
<feature type="domain" description="C1q" evidence="3">
    <location>
        <begin position="27"/>
        <end position="160"/>
    </location>
</feature>
<dbReference type="GO" id="GO:0005581">
    <property type="term" value="C:collagen trimer"/>
    <property type="evidence" value="ECO:0007669"/>
    <property type="project" value="UniProtKB-KW"/>
</dbReference>
<evidence type="ECO:0000313" key="4">
    <source>
        <dbReference type="EMBL" id="CEK81453.1"/>
    </source>
</evidence>
<reference evidence="4" key="1">
    <citation type="submission" date="2014-12" db="EMBL/GenBank/DDBJ databases">
        <title>Insight into the proteome of Arion vulgaris.</title>
        <authorList>
            <person name="Aradska J."/>
            <person name="Bulat T."/>
            <person name="Smidak R."/>
            <person name="Sarate P."/>
            <person name="Gangsoo J."/>
            <person name="Sialana F."/>
            <person name="Bilban M."/>
            <person name="Lubec G."/>
        </authorList>
    </citation>
    <scope>NUCLEOTIDE SEQUENCE</scope>
    <source>
        <tissue evidence="4">Skin</tissue>
    </source>
</reference>
<dbReference type="InterPro" id="IPR001073">
    <property type="entry name" value="C1q_dom"/>
</dbReference>
<dbReference type="InterPro" id="IPR008983">
    <property type="entry name" value="Tumour_necrosis_fac-like_dom"/>
</dbReference>
<keyword evidence="2" id="KW-0964">Secreted</keyword>
<dbReference type="AlphaFoldDB" id="A0A0B7AKU3"/>
<feature type="non-terminal residue" evidence="4">
    <location>
        <position position="1"/>
    </location>
</feature>
<dbReference type="Pfam" id="PF00386">
    <property type="entry name" value="C1q"/>
    <property type="match status" value="1"/>
</dbReference>
<protein>
    <recommendedName>
        <fullName evidence="3">C1q domain-containing protein</fullName>
    </recommendedName>
</protein>
<dbReference type="PANTHER" id="PTHR15427:SF33">
    <property type="entry name" value="COLLAGEN IV NC1 DOMAIN-CONTAINING PROTEIN"/>
    <property type="match status" value="1"/>
</dbReference>
<comment type="subcellular location">
    <subcellularLocation>
        <location evidence="1">Secreted</location>
    </subcellularLocation>
</comment>
<dbReference type="PANTHER" id="PTHR15427">
    <property type="entry name" value="EMILIN ELASTIN MICROFIBRIL INTERFACE-LOCATED PROTEIN ELASTIN MICROFIBRIL INTERFACER"/>
    <property type="match status" value="1"/>
</dbReference>
<evidence type="ECO:0000256" key="1">
    <source>
        <dbReference type="ARBA" id="ARBA00004613"/>
    </source>
</evidence>
<dbReference type="PROSITE" id="PS50871">
    <property type="entry name" value="C1Q"/>
    <property type="match status" value="1"/>
</dbReference>
<dbReference type="Gene3D" id="2.60.120.40">
    <property type="match status" value="1"/>
</dbReference>